<dbReference type="InterPro" id="IPR036390">
    <property type="entry name" value="WH_DNA-bd_sf"/>
</dbReference>
<dbReference type="PROSITE" id="PS50931">
    <property type="entry name" value="HTH_LYSR"/>
    <property type="match status" value="1"/>
</dbReference>
<dbReference type="PANTHER" id="PTHR30537:SF1">
    <property type="entry name" value="HTH-TYPE TRANSCRIPTIONAL REGULATOR PGRR"/>
    <property type="match status" value="1"/>
</dbReference>
<keyword evidence="3" id="KW-0238">DNA-binding</keyword>
<sequence length="303" mass="32742">MDKLLALQTFTVVADTGGFSKAARQLGTATSSVTRLMDALEASLGVTLLTRTTRHVTLTDAGATYLDQVGGLLSQLVEADESVADAGGEPVGTLRVSVPVTYARIVLGPHLSAFLDEYPRVSLDLVVSDAYLDLATDRIDVAVRIGAPAQDPGLVVRKLMENRRIVVASHDYLDTMGTPVAPGDLASHRCLRFPYRQGRQSWTFSRDGQSDKVEINGRLTANSLDVLRESVLSGQGIALVPTWLVHDDIVAGRMLPLFESWCVTPPGGGAQVYAAYLPNRRHSRKVRTFIAFLAKRMPDALDG</sequence>
<keyword evidence="2" id="KW-0805">Transcription regulation</keyword>
<dbReference type="GO" id="GO:0006351">
    <property type="term" value="P:DNA-templated transcription"/>
    <property type="evidence" value="ECO:0007669"/>
    <property type="project" value="TreeGrafter"/>
</dbReference>
<dbReference type="Pfam" id="PF03466">
    <property type="entry name" value="LysR_substrate"/>
    <property type="match status" value="1"/>
</dbReference>
<evidence type="ECO:0000256" key="1">
    <source>
        <dbReference type="ARBA" id="ARBA00009437"/>
    </source>
</evidence>
<dbReference type="CDD" id="cd08422">
    <property type="entry name" value="PBP2_CrgA_like"/>
    <property type="match status" value="1"/>
</dbReference>
<protein>
    <submittedName>
        <fullName evidence="6">LysR family transcriptional regulator</fullName>
    </submittedName>
</protein>
<dbReference type="Pfam" id="PF00126">
    <property type="entry name" value="HTH_1"/>
    <property type="match status" value="1"/>
</dbReference>
<dbReference type="SUPFAM" id="SSF46785">
    <property type="entry name" value="Winged helix' DNA-binding domain"/>
    <property type="match status" value="1"/>
</dbReference>
<evidence type="ECO:0000313" key="6">
    <source>
        <dbReference type="EMBL" id="AOJ07532.1"/>
    </source>
</evidence>
<evidence type="ECO:0000256" key="4">
    <source>
        <dbReference type="ARBA" id="ARBA00023163"/>
    </source>
</evidence>
<dbReference type="InterPro" id="IPR036388">
    <property type="entry name" value="WH-like_DNA-bd_sf"/>
</dbReference>
<keyword evidence="4" id="KW-0804">Transcription</keyword>
<dbReference type="InterPro" id="IPR058163">
    <property type="entry name" value="LysR-type_TF_proteobact-type"/>
</dbReference>
<dbReference type="GO" id="GO:0003700">
    <property type="term" value="F:DNA-binding transcription factor activity"/>
    <property type="evidence" value="ECO:0007669"/>
    <property type="project" value="InterPro"/>
</dbReference>
<dbReference type="PANTHER" id="PTHR30537">
    <property type="entry name" value="HTH-TYPE TRANSCRIPTIONAL REGULATOR"/>
    <property type="match status" value="1"/>
</dbReference>
<dbReference type="SUPFAM" id="SSF53850">
    <property type="entry name" value="Periplasmic binding protein-like II"/>
    <property type="match status" value="1"/>
</dbReference>
<dbReference type="Gene3D" id="3.40.190.290">
    <property type="match status" value="1"/>
</dbReference>
<dbReference type="EMBL" id="CP013388">
    <property type="protein sequence ID" value="AOJ07532.1"/>
    <property type="molecule type" value="Genomic_DNA"/>
</dbReference>
<dbReference type="FunFam" id="1.10.10.10:FF:000001">
    <property type="entry name" value="LysR family transcriptional regulator"/>
    <property type="match status" value="1"/>
</dbReference>
<feature type="domain" description="HTH lysR-type" evidence="5">
    <location>
        <begin position="1"/>
        <end position="59"/>
    </location>
</feature>
<evidence type="ECO:0000256" key="2">
    <source>
        <dbReference type="ARBA" id="ARBA00023015"/>
    </source>
</evidence>
<dbReference type="GO" id="GO:0043565">
    <property type="term" value="F:sequence-specific DNA binding"/>
    <property type="evidence" value="ECO:0007669"/>
    <property type="project" value="TreeGrafter"/>
</dbReference>
<dbReference type="Gene3D" id="1.10.10.10">
    <property type="entry name" value="Winged helix-like DNA-binding domain superfamily/Winged helix DNA-binding domain"/>
    <property type="match status" value="1"/>
</dbReference>
<dbReference type="InterPro" id="IPR005119">
    <property type="entry name" value="LysR_subst-bd"/>
</dbReference>
<accession>A0A1B4FV51</accession>
<gene>
    <name evidence="6" type="ORF">WS71_09580</name>
</gene>
<evidence type="ECO:0000259" key="5">
    <source>
        <dbReference type="PROSITE" id="PS50931"/>
    </source>
</evidence>
<dbReference type="RefSeq" id="WP_066492938.1">
    <property type="nucleotide sequence ID" value="NZ_CP013388.1"/>
</dbReference>
<evidence type="ECO:0000313" key="7">
    <source>
        <dbReference type="Proteomes" id="UP000067711"/>
    </source>
</evidence>
<evidence type="ECO:0000256" key="3">
    <source>
        <dbReference type="ARBA" id="ARBA00023125"/>
    </source>
</evidence>
<dbReference type="AlphaFoldDB" id="A0A1B4FV51"/>
<proteinExistence type="inferred from homology"/>
<comment type="similarity">
    <text evidence="1">Belongs to the LysR transcriptional regulatory family.</text>
</comment>
<organism evidence="6 7">
    <name type="scientific">Burkholderia mayonis</name>
    <dbReference type="NCBI Taxonomy" id="1385591"/>
    <lineage>
        <taxon>Bacteria</taxon>
        <taxon>Pseudomonadati</taxon>
        <taxon>Pseudomonadota</taxon>
        <taxon>Betaproteobacteria</taxon>
        <taxon>Burkholderiales</taxon>
        <taxon>Burkholderiaceae</taxon>
        <taxon>Burkholderia</taxon>
        <taxon>pseudomallei group</taxon>
    </lineage>
</organism>
<dbReference type="Proteomes" id="UP000067711">
    <property type="component" value="Chromosome 2"/>
</dbReference>
<name>A0A1B4FV51_9BURK</name>
<reference evidence="6 7" key="1">
    <citation type="submission" date="2015-12" db="EMBL/GenBank/DDBJ databases">
        <title>Diversity of Burkholderia near neighbor genomes.</title>
        <authorList>
            <person name="Sahl J."/>
            <person name="Wagner D."/>
            <person name="Keim P."/>
        </authorList>
    </citation>
    <scope>NUCLEOTIDE SEQUENCE [LARGE SCALE GENOMIC DNA]</scope>
    <source>
        <strain evidence="6 7">BDU8</strain>
    </source>
</reference>
<dbReference type="InterPro" id="IPR000847">
    <property type="entry name" value="LysR_HTH_N"/>
</dbReference>